<dbReference type="GO" id="GO:0008791">
    <property type="term" value="F:arginine N-succinyltransferase activity"/>
    <property type="evidence" value="ECO:0007669"/>
    <property type="project" value="InterPro"/>
</dbReference>
<dbReference type="GO" id="GO:0006527">
    <property type="term" value="P:L-arginine catabolic process"/>
    <property type="evidence" value="ECO:0007669"/>
    <property type="project" value="InterPro"/>
</dbReference>
<evidence type="ECO:0000256" key="3">
    <source>
        <dbReference type="ARBA" id="ARBA00023315"/>
    </source>
</evidence>
<dbReference type="InterPro" id="IPR016181">
    <property type="entry name" value="Acyl_CoA_acyltransferase"/>
</dbReference>
<sequence>MISFEIRAAVTGDEEQLLYVARHLNSVNLPNNRDAIHEIVAESHRSFSGAIQDPRLRQYVFVLVDLTKGDEGVIVGTSMIIAQLGRRGVPYIYFDVLDEEKYSATIDKHFHHTVLRIGYSYNGPTEIGGLVLMPDYRQGPERLGTMISYVRFLYMAARPDLFQEEILAELMPPLEPDGTSHLWEALGRKFTDMSYAEADLLSKKNKEFIKGLFPEGTIYASLLPEDAQRLIGKVGSQTRGVEKLLRRIGFRYAHRVDPFDGGPHFTARMDEISLVSDTRRAKAGRPFAPSPSDPKGIVALERPDAPYFRAVAAHFRDEGERGLAIAEDAWHHLALEPRAPICVLPMP</sequence>
<dbReference type="SUPFAM" id="SSF55729">
    <property type="entry name" value="Acyl-CoA N-acyltransferases (Nat)"/>
    <property type="match status" value="1"/>
</dbReference>
<dbReference type="PANTHER" id="PTHR30420:SF1">
    <property type="entry name" value="ARGININE N-SUCCINYLTRANSFERASE"/>
    <property type="match status" value="1"/>
</dbReference>
<keyword evidence="1" id="KW-0056">Arginine metabolism</keyword>
<dbReference type="Proteomes" id="UP000075604">
    <property type="component" value="Unassembled WGS sequence"/>
</dbReference>
<protein>
    <submittedName>
        <fullName evidence="4">Arginine N-succinyltransferase</fullName>
    </submittedName>
</protein>
<keyword evidence="2 4" id="KW-0808">Transferase</keyword>
<accession>A0A150QBL1</accession>
<name>A0A150QBL1_SORCE</name>
<evidence type="ECO:0000313" key="4">
    <source>
        <dbReference type="EMBL" id="KYF65377.1"/>
    </source>
</evidence>
<evidence type="ECO:0000256" key="2">
    <source>
        <dbReference type="ARBA" id="ARBA00022679"/>
    </source>
</evidence>
<comment type="caution">
    <text evidence="4">The sequence shown here is derived from an EMBL/GenBank/DDBJ whole genome shotgun (WGS) entry which is preliminary data.</text>
</comment>
<evidence type="ECO:0000256" key="1">
    <source>
        <dbReference type="ARBA" id="ARBA00022503"/>
    </source>
</evidence>
<organism evidence="4 5">
    <name type="scientific">Sorangium cellulosum</name>
    <name type="common">Polyangium cellulosum</name>
    <dbReference type="NCBI Taxonomy" id="56"/>
    <lineage>
        <taxon>Bacteria</taxon>
        <taxon>Pseudomonadati</taxon>
        <taxon>Myxococcota</taxon>
        <taxon>Polyangia</taxon>
        <taxon>Polyangiales</taxon>
        <taxon>Polyangiaceae</taxon>
        <taxon>Sorangium</taxon>
    </lineage>
</organism>
<dbReference type="Pfam" id="PF04958">
    <property type="entry name" value="AstA"/>
    <property type="match status" value="1"/>
</dbReference>
<dbReference type="EMBL" id="JELX01000440">
    <property type="protein sequence ID" value="KYF65377.1"/>
    <property type="molecule type" value="Genomic_DNA"/>
</dbReference>
<keyword evidence="3" id="KW-0012">Acyltransferase</keyword>
<reference evidence="4 5" key="1">
    <citation type="submission" date="2014-02" db="EMBL/GenBank/DDBJ databases">
        <title>The small core and large imbalanced accessory genome model reveals a collaborative survival strategy of Sorangium cellulosum strains in nature.</title>
        <authorList>
            <person name="Han K."/>
            <person name="Peng R."/>
            <person name="Blom J."/>
            <person name="Li Y.-Z."/>
        </authorList>
    </citation>
    <scope>NUCLEOTIDE SEQUENCE [LARGE SCALE GENOMIC DNA]</scope>
    <source>
        <strain evidence="4 5">So0157-18</strain>
    </source>
</reference>
<proteinExistence type="predicted"/>
<gene>
    <name evidence="4" type="ORF">BE04_20715</name>
</gene>
<dbReference type="AlphaFoldDB" id="A0A150QBL1"/>
<evidence type="ECO:0000313" key="5">
    <source>
        <dbReference type="Proteomes" id="UP000075604"/>
    </source>
</evidence>
<dbReference type="InterPro" id="IPR007041">
    <property type="entry name" value="Arg_succinylTrfase_AstA/AruG"/>
</dbReference>
<dbReference type="PANTHER" id="PTHR30420">
    <property type="entry name" value="N-SUCCINYLARGININE DIHYDROLASE"/>
    <property type="match status" value="1"/>
</dbReference>